<dbReference type="Proteomes" id="UP000031501">
    <property type="component" value="Chromosome"/>
</dbReference>
<feature type="compositionally biased region" description="Pro residues" evidence="1">
    <location>
        <begin position="29"/>
        <end position="41"/>
    </location>
</feature>
<dbReference type="KEGG" id="splu:LK06_012510"/>
<reference evidence="2 3" key="1">
    <citation type="submission" date="2017-07" db="EMBL/GenBank/DDBJ databases">
        <title>Genome sequence of Streptomyces pluripotens MUSC 137T.</title>
        <authorList>
            <person name="Ser H.-L."/>
            <person name="Lee L.-H."/>
        </authorList>
    </citation>
    <scope>NUCLEOTIDE SEQUENCE [LARGE SCALE GENOMIC DNA]</scope>
    <source>
        <strain evidence="2 3">MUSC 137</strain>
    </source>
</reference>
<evidence type="ECO:0000313" key="2">
    <source>
        <dbReference type="EMBL" id="ASN24915.1"/>
    </source>
</evidence>
<dbReference type="AlphaFoldDB" id="A0A221NZG9"/>
<dbReference type="EMBL" id="CP022433">
    <property type="protein sequence ID" value="ASN24915.1"/>
    <property type="molecule type" value="Genomic_DNA"/>
</dbReference>
<gene>
    <name evidence="2" type="ORF">LK07_13640</name>
</gene>
<sequence>MCSRGTAAAAGRFARHDPSGMGAGRSSPAPDPGSKPQPGPVQPALDGCVVPVIVRQLSPF</sequence>
<protein>
    <submittedName>
        <fullName evidence="2">Uncharacterized protein</fullName>
    </submittedName>
</protein>
<evidence type="ECO:0000256" key="1">
    <source>
        <dbReference type="SAM" id="MobiDB-lite"/>
    </source>
</evidence>
<name>A0A221NZG9_9ACTN</name>
<organism evidence="2 3">
    <name type="scientific">Streptomyces pluripotens</name>
    <dbReference type="NCBI Taxonomy" id="1355015"/>
    <lineage>
        <taxon>Bacteria</taxon>
        <taxon>Bacillati</taxon>
        <taxon>Actinomycetota</taxon>
        <taxon>Actinomycetes</taxon>
        <taxon>Kitasatosporales</taxon>
        <taxon>Streptomycetaceae</taxon>
        <taxon>Streptomyces</taxon>
    </lineage>
</organism>
<keyword evidence="3" id="KW-1185">Reference proteome</keyword>
<proteinExistence type="predicted"/>
<accession>A0A221NZG9</accession>
<evidence type="ECO:0000313" key="3">
    <source>
        <dbReference type="Proteomes" id="UP000031501"/>
    </source>
</evidence>
<feature type="compositionally biased region" description="Low complexity" evidence="1">
    <location>
        <begin position="1"/>
        <end position="12"/>
    </location>
</feature>
<feature type="region of interest" description="Disordered" evidence="1">
    <location>
        <begin position="1"/>
        <end position="45"/>
    </location>
</feature>